<evidence type="ECO:0000313" key="3">
    <source>
        <dbReference type="Proteomes" id="UP000807342"/>
    </source>
</evidence>
<gene>
    <name evidence="2" type="ORF">P691DRAFT_769017</name>
</gene>
<dbReference type="EMBL" id="MU153555">
    <property type="protein sequence ID" value="KAF9439735.1"/>
    <property type="molecule type" value="Genomic_DNA"/>
</dbReference>
<reference evidence="2" key="1">
    <citation type="submission" date="2020-11" db="EMBL/GenBank/DDBJ databases">
        <authorList>
            <consortium name="DOE Joint Genome Institute"/>
            <person name="Ahrendt S."/>
            <person name="Riley R."/>
            <person name="Andreopoulos W."/>
            <person name="Labutti K."/>
            <person name="Pangilinan J."/>
            <person name="Ruiz-Duenas F.J."/>
            <person name="Barrasa J.M."/>
            <person name="Sanchez-Garcia M."/>
            <person name="Camarero S."/>
            <person name="Miyauchi S."/>
            <person name="Serrano A."/>
            <person name="Linde D."/>
            <person name="Babiker R."/>
            <person name="Drula E."/>
            <person name="Ayuso-Fernandez I."/>
            <person name="Pacheco R."/>
            <person name="Padilla G."/>
            <person name="Ferreira P."/>
            <person name="Barriuso J."/>
            <person name="Kellner H."/>
            <person name="Castanera R."/>
            <person name="Alfaro M."/>
            <person name="Ramirez L."/>
            <person name="Pisabarro A.G."/>
            <person name="Kuo A."/>
            <person name="Tritt A."/>
            <person name="Lipzen A."/>
            <person name="He G."/>
            <person name="Yan M."/>
            <person name="Ng V."/>
            <person name="Cullen D."/>
            <person name="Martin F."/>
            <person name="Rosso M.-N."/>
            <person name="Henrissat B."/>
            <person name="Hibbett D."/>
            <person name="Martinez A.T."/>
            <person name="Grigoriev I.V."/>
        </authorList>
    </citation>
    <scope>NUCLEOTIDE SEQUENCE</scope>
    <source>
        <strain evidence="2">MF-IS2</strain>
    </source>
</reference>
<sequence length="367" mass="39019">MNFTEAGTPTQDNSTAIEINNNDNVLSYKELSPMEELTNTIATFGQWFESNNIKDNKCPGLTNNIRQLTMMFSLIPAPHRCPTPPPCICPHQADAPPCNRLHADDIPIPPPCTQPHCNNEDIPMEPTAPTHAFSEAASQTPASSHEVSMPPPPPAAMASIPPAGPHGCASYAGAAARNLNPAAPPFVCGPPHAPAAQPLAQAQQPILSKCLKQLFFATRGPSCCQFFIEVPAIPSNTSLPTLVVMANRALTQAKSTLKVDSACLSPCGIMCATATVSSTSDLDIVEATLSGGLLGVHVTIPASQPFIKIVDVPFFKSGTSDPFTNAEVDAQLQCSIIPADFIVHWRYVHNSPKADSVTIWIDLSDSQ</sequence>
<evidence type="ECO:0000313" key="2">
    <source>
        <dbReference type="EMBL" id="KAF9439735.1"/>
    </source>
</evidence>
<proteinExistence type="predicted"/>
<accession>A0A9P6BVU3</accession>
<keyword evidence="3" id="KW-1185">Reference proteome</keyword>
<name>A0A9P6BVU3_9AGAR</name>
<dbReference type="Proteomes" id="UP000807342">
    <property type="component" value="Unassembled WGS sequence"/>
</dbReference>
<protein>
    <submittedName>
        <fullName evidence="2">Uncharacterized protein</fullName>
    </submittedName>
</protein>
<feature type="region of interest" description="Disordered" evidence="1">
    <location>
        <begin position="110"/>
        <end position="160"/>
    </location>
</feature>
<comment type="caution">
    <text evidence="2">The sequence shown here is derived from an EMBL/GenBank/DDBJ whole genome shotgun (WGS) entry which is preliminary data.</text>
</comment>
<dbReference type="AlphaFoldDB" id="A0A9P6BVU3"/>
<evidence type="ECO:0000256" key="1">
    <source>
        <dbReference type="SAM" id="MobiDB-lite"/>
    </source>
</evidence>
<organism evidence="2 3">
    <name type="scientific">Macrolepiota fuliginosa MF-IS2</name>
    <dbReference type="NCBI Taxonomy" id="1400762"/>
    <lineage>
        <taxon>Eukaryota</taxon>
        <taxon>Fungi</taxon>
        <taxon>Dikarya</taxon>
        <taxon>Basidiomycota</taxon>
        <taxon>Agaricomycotina</taxon>
        <taxon>Agaricomycetes</taxon>
        <taxon>Agaricomycetidae</taxon>
        <taxon>Agaricales</taxon>
        <taxon>Agaricineae</taxon>
        <taxon>Agaricaceae</taxon>
        <taxon>Macrolepiota</taxon>
    </lineage>
</organism>
<feature type="compositionally biased region" description="Polar residues" evidence="1">
    <location>
        <begin position="136"/>
        <end position="146"/>
    </location>
</feature>
<dbReference type="OrthoDB" id="3123246at2759"/>